<organism evidence="2 3">
    <name type="scientific">Actinomycetospora succinea</name>
    <dbReference type="NCBI Taxonomy" id="663603"/>
    <lineage>
        <taxon>Bacteria</taxon>
        <taxon>Bacillati</taxon>
        <taxon>Actinomycetota</taxon>
        <taxon>Actinomycetes</taxon>
        <taxon>Pseudonocardiales</taxon>
        <taxon>Pseudonocardiaceae</taxon>
        <taxon>Actinomycetospora</taxon>
    </lineage>
</organism>
<gene>
    <name evidence="2" type="ORF">EV188_106203</name>
</gene>
<dbReference type="AlphaFoldDB" id="A0A4R6VBJ6"/>
<accession>A0A4R6VBJ6</accession>
<keyword evidence="1" id="KW-0472">Membrane</keyword>
<sequence>MSREKDRRTPLPQLVVTPGGYRAFAPELVKDRKDLQETVVRSELRYQNNGPEDSLFWTMTIVGGIGLPLLLGTSLLSYILWFVAGVVGGFVVGGVVAGIIGPDREKEYRQEHRDSDPWAEIPAADPRAEVCSLAEEIAETRAWQDGILDAPRHLASIVWSAVSKDAAVSTDEDAEDVAVVTENLRELLRVARDLDHRREYGTAAVDERISAKEPTARARALSAEALENGRATRDLL</sequence>
<name>A0A4R6VBJ6_9PSEU</name>
<feature type="transmembrane region" description="Helical" evidence="1">
    <location>
        <begin position="78"/>
        <end position="100"/>
    </location>
</feature>
<protein>
    <submittedName>
        <fullName evidence="2">Uncharacterized protein</fullName>
    </submittedName>
</protein>
<evidence type="ECO:0000256" key="1">
    <source>
        <dbReference type="SAM" id="Phobius"/>
    </source>
</evidence>
<dbReference type="EMBL" id="SNYO01000006">
    <property type="protein sequence ID" value="TDQ54056.1"/>
    <property type="molecule type" value="Genomic_DNA"/>
</dbReference>
<dbReference type="RefSeq" id="WP_133828276.1">
    <property type="nucleotide sequence ID" value="NZ_BAABHR010000066.1"/>
</dbReference>
<evidence type="ECO:0000313" key="3">
    <source>
        <dbReference type="Proteomes" id="UP000295705"/>
    </source>
</evidence>
<proteinExistence type="predicted"/>
<dbReference type="Proteomes" id="UP000295705">
    <property type="component" value="Unassembled WGS sequence"/>
</dbReference>
<feature type="transmembrane region" description="Helical" evidence="1">
    <location>
        <begin position="54"/>
        <end position="72"/>
    </location>
</feature>
<keyword evidence="1" id="KW-1133">Transmembrane helix</keyword>
<reference evidence="2 3" key="1">
    <citation type="submission" date="2019-03" db="EMBL/GenBank/DDBJ databases">
        <title>Genomic Encyclopedia of Type Strains, Phase IV (KMG-IV): sequencing the most valuable type-strain genomes for metagenomic binning, comparative biology and taxonomic classification.</title>
        <authorList>
            <person name="Goeker M."/>
        </authorList>
    </citation>
    <scope>NUCLEOTIDE SEQUENCE [LARGE SCALE GENOMIC DNA]</scope>
    <source>
        <strain evidence="2 3">DSM 45775</strain>
    </source>
</reference>
<keyword evidence="1" id="KW-0812">Transmembrane</keyword>
<comment type="caution">
    <text evidence="2">The sequence shown here is derived from an EMBL/GenBank/DDBJ whole genome shotgun (WGS) entry which is preliminary data.</text>
</comment>
<keyword evidence="3" id="KW-1185">Reference proteome</keyword>
<evidence type="ECO:0000313" key="2">
    <source>
        <dbReference type="EMBL" id="TDQ54056.1"/>
    </source>
</evidence>